<evidence type="ECO:0000259" key="2">
    <source>
        <dbReference type="Pfam" id="PF20041"/>
    </source>
</evidence>
<evidence type="ECO:0000313" key="4">
    <source>
        <dbReference type="EMBL" id="RAI77468.1"/>
    </source>
</evidence>
<dbReference type="Pfam" id="PF25023">
    <property type="entry name" value="TEN_YD-shell"/>
    <property type="match status" value="1"/>
</dbReference>
<reference evidence="4 5" key="1">
    <citation type="submission" date="2018-06" db="EMBL/GenBank/DDBJ databases">
        <title>Spirosoma sp. HMF3257 Genome sequencing and assembly.</title>
        <authorList>
            <person name="Kang H."/>
            <person name="Cha I."/>
            <person name="Kim H."/>
            <person name="Kang J."/>
            <person name="Joh K."/>
        </authorList>
    </citation>
    <scope>NUCLEOTIDE SEQUENCE [LARGE SCALE GENOMIC DNA]</scope>
    <source>
        <strain evidence="4 5">HMF3257</strain>
    </source>
</reference>
<dbReference type="InterPro" id="IPR050708">
    <property type="entry name" value="T6SS_VgrG/RHS"/>
</dbReference>
<dbReference type="InterPro" id="IPR056823">
    <property type="entry name" value="TEN-like_YD-shell"/>
</dbReference>
<dbReference type="Proteomes" id="UP000249016">
    <property type="component" value="Unassembled WGS sequence"/>
</dbReference>
<dbReference type="AlphaFoldDB" id="A0A327NX50"/>
<proteinExistence type="predicted"/>
<feature type="domain" description="DUF6443" evidence="2">
    <location>
        <begin position="178"/>
        <end position="291"/>
    </location>
</feature>
<dbReference type="Pfam" id="PF20041">
    <property type="entry name" value="DUF6443"/>
    <property type="match status" value="1"/>
</dbReference>
<protein>
    <recommendedName>
        <fullName evidence="6">RHS repeat-associated core domain-containing protein</fullName>
    </recommendedName>
</protein>
<organism evidence="4 5">
    <name type="scientific">Spirosoma telluris</name>
    <dbReference type="NCBI Taxonomy" id="2183553"/>
    <lineage>
        <taxon>Bacteria</taxon>
        <taxon>Pseudomonadati</taxon>
        <taxon>Bacteroidota</taxon>
        <taxon>Cytophagia</taxon>
        <taxon>Cytophagales</taxon>
        <taxon>Cytophagaceae</taxon>
        <taxon>Spirosoma</taxon>
    </lineage>
</organism>
<dbReference type="PANTHER" id="PTHR32305:SF15">
    <property type="entry name" value="PROTEIN RHSA-RELATED"/>
    <property type="match status" value="1"/>
</dbReference>
<evidence type="ECO:0000259" key="3">
    <source>
        <dbReference type="Pfam" id="PF25023"/>
    </source>
</evidence>
<accession>A0A327NX50</accession>
<dbReference type="Gene3D" id="2.60.40.10">
    <property type="entry name" value="Immunoglobulins"/>
    <property type="match status" value="1"/>
</dbReference>
<dbReference type="EMBL" id="QLII01000001">
    <property type="protein sequence ID" value="RAI77468.1"/>
    <property type="molecule type" value="Genomic_DNA"/>
</dbReference>
<evidence type="ECO:0000256" key="1">
    <source>
        <dbReference type="ARBA" id="ARBA00022737"/>
    </source>
</evidence>
<dbReference type="InterPro" id="IPR022385">
    <property type="entry name" value="Rhs_assc_core"/>
</dbReference>
<keyword evidence="1" id="KW-0677">Repeat</keyword>
<dbReference type="Gene3D" id="3.40.50.1820">
    <property type="entry name" value="alpha/beta hydrolase"/>
    <property type="match status" value="1"/>
</dbReference>
<dbReference type="NCBIfam" id="TIGR03696">
    <property type="entry name" value="Rhs_assc_core"/>
    <property type="match status" value="1"/>
</dbReference>
<comment type="caution">
    <text evidence="4">The sequence shown here is derived from an EMBL/GenBank/DDBJ whole genome shotgun (WGS) entry which is preliminary data.</text>
</comment>
<keyword evidence="5" id="KW-1185">Reference proteome</keyword>
<evidence type="ECO:0000313" key="5">
    <source>
        <dbReference type="Proteomes" id="UP000249016"/>
    </source>
</evidence>
<name>A0A327NX50_9BACT</name>
<dbReference type="PANTHER" id="PTHR32305">
    <property type="match status" value="1"/>
</dbReference>
<sequence length="1217" mass="131709">MTLTATGCPTNVRWSTGQTGSPLVLTPSATTSYWAYCIDDEVVGNSASTAVQVTVANSLTVNGRTDYTVGETISLTAVSSVQGATYTWYGPSGFSQTGQVLQRLGAAVSQSGNYTVVATSGQGCAGKKTVPISVTVSSFTCTCTDCDLIAVKETTNPANKIGDARNQGSKGQNFVTESVYLEKNGTSVAQTISYFDGLGRPSQKVSVGTAGGSSAGDVIAPIVYDAFGREPQKYLPYVDGATPGTFRLAGAGAVQSYYNGLPGKTGTAFSTMTYEASPLNRVLTQTAPGSNTPVKISYRTNTAGEVKRLDVGTTTVTVATYDANQLYVTQTTDENQNSTIEYKDKEGRVVCKDVSGHKTLYGYDDLGQLRLVVPPLASSVLSGSFNLFDAGDELSFAYEYDARGRMTRKKVPGAGISTMSYTSHDLLERITDANGVTVVTTYDSLDRVISTSLTSGQVLTQTFYDGSNYSPSSPVKYTDVSDLVADPYLPKPKGMVTGTIVAQLNGGADLQSAIYYDDLGRAVQTVSQNHKDRLDISTSKLDFVGRVLESRLTTTNSSTTITVDSRTAYEQGGRVKSVCQRVSDNQQTPLSNATLAYWEPVARHTYNGIGELTTKTLGCGFQTIDYQYQMRGWLSQMNDPANLNQGTLPSQKDFFGMKLAYDGVGNITNWDYSNAQTTYSPYGLSQKPAYQYGFTYDNLNRLTSGALNQQGQTKFTLNGLTYDDNGNITHLNRAMGTATDNLSYSYKNGGNSNQLASVSDGGSADFAKSSTYNYDAVGNLIKDTGKGINLTDNSPITYNHLNLPKTVIHSGGTVNYTYSASGQKLKADFGGGKTYDYVGGLVYDKDGLEFIPTAEGRVLPPGRASTTVAIGGSTSIVASNSFYRYEYHLKDHLGNLRAACRCGERQTETTPGDGYEPLVVQEQHYDPFGLDLTGLSSQPGVTGSRFKYNGKEEQQGLGWIDYGSRMYDSAVPRWLQVDPHAEKYESISPFSYGFDNPIRFVDLQGKDPGDVVVLFAGANLNPSSNPYGITNRLLRRLNDSYFREHEGSVDKFISNYAVPTSSKDGNPYLDFNPTSLTQEAYEYVKNHLQADGRLVVFGYSWGGVLANYLTKRLKEDGIKVDKLIIVDAANGLFSKPLEISENNKDVDNFYQTNRSIIGSRGYPAEKQSKSTQLKNNRVDFVKDGSGKLVKASHTNIDDANLNKFVKLIIDAINGSRK</sequence>
<dbReference type="InterPro" id="IPR045619">
    <property type="entry name" value="DUF6443"/>
</dbReference>
<evidence type="ECO:0008006" key="6">
    <source>
        <dbReference type="Google" id="ProtNLM"/>
    </source>
</evidence>
<dbReference type="Gene3D" id="2.180.10.10">
    <property type="entry name" value="RHS repeat-associated core"/>
    <property type="match status" value="1"/>
</dbReference>
<dbReference type="InterPro" id="IPR013783">
    <property type="entry name" value="Ig-like_fold"/>
</dbReference>
<gene>
    <name evidence="4" type="ORF">HMF3257_30775</name>
</gene>
<dbReference type="SUPFAM" id="SSF53474">
    <property type="entry name" value="alpha/beta-Hydrolases"/>
    <property type="match status" value="1"/>
</dbReference>
<feature type="domain" description="Teneurin-like YD-shell" evidence="3">
    <location>
        <begin position="393"/>
        <end position="837"/>
    </location>
</feature>
<dbReference type="InterPro" id="IPR029058">
    <property type="entry name" value="AB_hydrolase_fold"/>
</dbReference>